<name>A0A0A8ZT81_ARUDO</name>
<reference evidence="1" key="1">
    <citation type="submission" date="2014-09" db="EMBL/GenBank/DDBJ databases">
        <authorList>
            <person name="Magalhaes I.L.F."/>
            <person name="Oliveira U."/>
            <person name="Santos F.R."/>
            <person name="Vidigal T.H.D.A."/>
            <person name="Brescovit A.D."/>
            <person name="Santos A.J."/>
        </authorList>
    </citation>
    <scope>NUCLEOTIDE SEQUENCE</scope>
    <source>
        <tissue evidence="1">Shoot tissue taken approximately 20 cm above the soil surface</tissue>
    </source>
</reference>
<proteinExistence type="predicted"/>
<sequence>MPASPSWGMDEGGMAVAANEGMIIRPSIAASFCALLSTTDAMESLGFNEGSMPSSFFKRVTRSKMLDTAWVRSAIEVLRLSRLVLTSTNPF</sequence>
<accession>A0A0A8ZT81</accession>
<dbReference type="AlphaFoldDB" id="A0A0A8ZT81"/>
<dbReference type="EMBL" id="GBRH01256987">
    <property type="protein sequence ID" value="JAD40908.1"/>
    <property type="molecule type" value="Transcribed_RNA"/>
</dbReference>
<reference evidence="1" key="2">
    <citation type="journal article" date="2015" name="Data Brief">
        <title>Shoot transcriptome of the giant reed, Arundo donax.</title>
        <authorList>
            <person name="Barrero R.A."/>
            <person name="Guerrero F.D."/>
            <person name="Moolhuijzen P."/>
            <person name="Goolsby J.A."/>
            <person name="Tidwell J."/>
            <person name="Bellgard S.E."/>
            <person name="Bellgard M.I."/>
        </authorList>
    </citation>
    <scope>NUCLEOTIDE SEQUENCE</scope>
    <source>
        <tissue evidence="1">Shoot tissue taken approximately 20 cm above the soil surface</tissue>
    </source>
</reference>
<organism evidence="1">
    <name type="scientific">Arundo donax</name>
    <name type="common">Giant reed</name>
    <name type="synonym">Donax arundinaceus</name>
    <dbReference type="NCBI Taxonomy" id="35708"/>
    <lineage>
        <taxon>Eukaryota</taxon>
        <taxon>Viridiplantae</taxon>
        <taxon>Streptophyta</taxon>
        <taxon>Embryophyta</taxon>
        <taxon>Tracheophyta</taxon>
        <taxon>Spermatophyta</taxon>
        <taxon>Magnoliopsida</taxon>
        <taxon>Liliopsida</taxon>
        <taxon>Poales</taxon>
        <taxon>Poaceae</taxon>
        <taxon>PACMAD clade</taxon>
        <taxon>Arundinoideae</taxon>
        <taxon>Arundineae</taxon>
        <taxon>Arundo</taxon>
    </lineage>
</organism>
<protein>
    <submittedName>
        <fullName evidence="1">Uncharacterized protein</fullName>
    </submittedName>
</protein>
<evidence type="ECO:0000313" key="1">
    <source>
        <dbReference type="EMBL" id="JAD40908.1"/>
    </source>
</evidence>